<evidence type="ECO:0000313" key="3">
    <source>
        <dbReference type="Proteomes" id="UP001172101"/>
    </source>
</evidence>
<protein>
    <submittedName>
        <fullName evidence="2">Uncharacterized protein</fullName>
    </submittedName>
</protein>
<dbReference type="GeneID" id="85318354"/>
<dbReference type="AlphaFoldDB" id="A0AA40DM54"/>
<reference evidence="2" key="1">
    <citation type="submission" date="2023-06" db="EMBL/GenBank/DDBJ databases">
        <title>Genome-scale phylogeny and comparative genomics of the fungal order Sordariales.</title>
        <authorList>
            <consortium name="Lawrence Berkeley National Laboratory"/>
            <person name="Hensen N."/>
            <person name="Bonometti L."/>
            <person name="Westerberg I."/>
            <person name="Brannstrom I.O."/>
            <person name="Guillou S."/>
            <person name="Cros-Aarteil S."/>
            <person name="Calhoun S."/>
            <person name="Haridas S."/>
            <person name="Kuo A."/>
            <person name="Mondo S."/>
            <person name="Pangilinan J."/>
            <person name="Riley R."/>
            <person name="LaButti K."/>
            <person name="Andreopoulos B."/>
            <person name="Lipzen A."/>
            <person name="Chen C."/>
            <person name="Yanf M."/>
            <person name="Daum C."/>
            <person name="Ng V."/>
            <person name="Clum A."/>
            <person name="Steindorff A."/>
            <person name="Ohm R."/>
            <person name="Martin F."/>
            <person name="Silar P."/>
            <person name="Natvig D."/>
            <person name="Lalanne C."/>
            <person name="Gautier V."/>
            <person name="Ament-velasquez S.L."/>
            <person name="Kruys A."/>
            <person name="Hutchinson M.I."/>
            <person name="Powell A.J."/>
            <person name="Barry K."/>
            <person name="Miller A.N."/>
            <person name="Grigoriev I.V."/>
            <person name="Debuchy R."/>
            <person name="Gladieux P."/>
            <person name="Thoren M.H."/>
            <person name="Johannesson H."/>
        </authorList>
    </citation>
    <scope>NUCLEOTIDE SEQUENCE</scope>
    <source>
        <strain evidence="2">SMH2392-1A</strain>
    </source>
</reference>
<evidence type="ECO:0000313" key="2">
    <source>
        <dbReference type="EMBL" id="KAK0706326.1"/>
    </source>
</evidence>
<feature type="region of interest" description="Disordered" evidence="1">
    <location>
        <begin position="114"/>
        <end position="149"/>
    </location>
</feature>
<evidence type="ECO:0000256" key="1">
    <source>
        <dbReference type="SAM" id="MobiDB-lite"/>
    </source>
</evidence>
<sequence>MAAFWICPRPSTRGSAAPLPPSKPSMVVPINQDLSPSCLRAIPVTGLHCDGHCDRLSPTQPKDPYPPSYGLGAKSPPSANPCSAVPNQSATLQPKHAIPYQACFPHRAALANVADWPRGDTSRSRPSQGYERLRTEYRGSGFRTDATSQ</sequence>
<feature type="region of interest" description="Disordered" evidence="1">
    <location>
        <begin position="54"/>
        <end position="88"/>
    </location>
</feature>
<dbReference type="RefSeq" id="XP_060291420.1">
    <property type="nucleotide sequence ID" value="XM_060435084.1"/>
</dbReference>
<gene>
    <name evidence="2" type="ORF">B0T26DRAFT_447410</name>
</gene>
<dbReference type="Proteomes" id="UP001172101">
    <property type="component" value="Unassembled WGS sequence"/>
</dbReference>
<proteinExistence type="predicted"/>
<dbReference type="EMBL" id="JAUIRO010000007">
    <property type="protein sequence ID" value="KAK0706326.1"/>
    <property type="molecule type" value="Genomic_DNA"/>
</dbReference>
<accession>A0AA40DM54</accession>
<organism evidence="2 3">
    <name type="scientific">Lasiosphaeria miniovina</name>
    <dbReference type="NCBI Taxonomy" id="1954250"/>
    <lineage>
        <taxon>Eukaryota</taxon>
        <taxon>Fungi</taxon>
        <taxon>Dikarya</taxon>
        <taxon>Ascomycota</taxon>
        <taxon>Pezizomycotina</taxon>
        <taxon>Sordariomycetes</taxon>
        <taxon>Sordariomycetidae</taxon>
        <taxon>Sordariales</taxon>
        <taxon>Lasiosphaeriaceae</taxon>
        <taxon>Lasiosphaeria</taxon>
    </lineage>
</organism>
<name>A0AA40DM54_9PEZI</name>
<keyword evidence="3" id="KW-1185">Reference proteome</keyword>
<comment type="caution">
    <text evidence="2">The sequence shown here is derived from an EMBL/GenBank/DDBJ whole genome shotgun (WGS) entry which is preliminary data.</text>
</comment>